<evidence type="ECO:0000313" key="1">
    <source>
        <dbReference type="EMBL" id="MDP1026282.1"/>
    </source>
</evidence>
<dbReference type="Proteomes" id="UP001230685">
    <property type="component" value="Unassembled WGS sequence"/>
</dbReference>
<dbReference type="InterPro" id="IPR010982">
    <property type="entry name" value="Lambda_DNA-bd_dom_sf"/>
</dbReference>
<gene>
    <name evidence="1" type="ORF">Q5H91_03585</name>
</gene>
<dbReference type="InterPro" id="IPR001387">
    <property type="entry name" value="Cro/C1-type_HTH"/>
</dbReference>
<organism evidence="1 2">
    <name type="scientific">Sphingomonas aurea</name>
    <dbReference type="NCBI Taxonomy" id="3063994"/>
    <lineage>
        <taxon>Bacteria</taxon>
        <taxon>Pseudomonadati</taxon>
        <taxon>Pseudomonadota</taxon>
        <taxon>Alphaproteobacteria</taxon>
        <taxon>Sphingomonadales</taxon>
        <taxon>Sphingomonadaceae</taxon>
        <taxon>Sphingomonas</taxon>
    </lineage>
</organism>
<dbReference type="EMBL" id="JAUUDS010000001">
    <property type="protein sequence ID" value="MDP1026282.1"/>
    <property type="molecule type" value="Genomic_DNA"/>
</dbReference>
<dbReference type="CDD" id="cd00093">
    <property type="entry name" value="HTH_XRE"/>
    <property type="match status" value="1"/>
</dbReference>
<keyword evidence="2" id="KW-1185">Reference proteome</keyword>
<comment type="caution">
    <text evidence="1">The sequence shown here is derived from an EMBL/GenBank/DDBJ whole genome shotgun (WGS) entry which is preliminary data.</text>
</comment>
<evidence type="ECO:0000313" key="2">
    <source>
        <dbReference type="Proteomes" id="UP001230685"/>
    </source>
</evidence>
<name>A0ABT9EH38_9SPHN</name>
<proteinExistence type="predicted"/>
<accession>A0ABT9EH38</accession>
<sequence length="78" mass="8024">MQMTPLQSRMARAALGWSIDDLGKAAAVRAATVSSFERGGDAYASTVRKLQEALEAGGVIFFAAGDGVPSGGPGVRLR</sequence>
<reference evidence="1 2" key="1">
    <citation type="submission" date="2023-07" db="EMBL/GenBank/DDBJ databases">
        <authorList>
            <person name="Kim M.K."/>
        </authorList>
    </citation>
    <scope>NUCLEOTIDE SEQUENCE [LARGE SCALE GENOMIC DNA]</scope>
    <source>
        <strain evidence="1 2">KR1UV-12</strain>
    </source>
</reference>
<dbReference type="SUPFAM" id="SSF47413">
    <property type="entry name" value="lambda repressor-like DNA-binding domains"/>
    <property type="match status" value="1"/>
</dbReference>
<dbReference type="RefSeq" id="WP_305171837.1">
    <property type="nucleotide sequence ID" value="NZ_JAUUDS010000001.1"/>
</dbReference>
<protein>
    <submittedName>
        <fullName evidence="1">Helix-turn-helix transcriptional regulator</fullName>
    </submittedName>
</protein>
<dbReference type="Gene3D" id="1.10.260.40">
    <property type="entry name" value="lambda repressor-like DNA-binding domains"/>
    <property type="match status" value="1"/>
</dbReference>